<feature type="domain" description="C2" evidence="2">
    <location>
        <begin position="287"/>
        <end position="399"/>
    </location>
</feature>
<gene>
    <name evidence="3" type="ORF">HICCMSTLAB_LOCUS1124</name>
</gene>
<feature type="region of interest" description="Disordered" evidence="1">
    <location>
        <begin position="196"/>
        <end position="216"/>
    </location>
</feature>
<name>A0A8J2EA00_COTCN</name>
<dbReference type="PANTHER" id="PTHR20837:SF0">
    <property type="entry name" value="COILED-COIL AND C2 DOMAIN-CONTAINING PROTEIN 2A"/>
    <property type="match status" value="1"/>
</dbReference>
<dbReference type="InterPro" id="IPR056290">
    <property type="entry name" value="CEPT76/DRC7_peptidase-like_dom"/>
</dbReference>
<sequence>MSKHLDFILGLEEPTLDRRLSFKFSRARLTAPSTSSVIHLTSHPRSQSSPQKFSEDGLYISPGPLTTEIVKPYQLDSHRKIITSRAPSPQSRVLEFSINEFKMADPGLITSVSLLHQDTAICRLSPPFCSKLCKLLLKKEPNLSLKLTSSSSSVILPLPLPSRCVRNYPITIDFSLPSPLISGQCAALVSLEAPSKPKSYHAPPTSDPNDPQNVAIRPSRAQNAPFFALVDPGLCIEAPSVGPVAKTVVEAATKVINEPATFSLRDITFNRWFEAARPLRPLKMADSKPEAQIMVEKNEVLALTVLRAIQVPVREENGRANPVLVLQWGDIVEVTKMADSANPIWQQTFNFGLPKNFEEEMGIKMVLYDQHPTWGLQWLGESAIPTEGNENYFEIERWVTLSRLKKPILRFGYKENGDTRIYVCLKVKKNFGKEDKVKIDVLAKTLQRCVVPYKLEGLEGEVEEVVMRLRTLPREVGPVLPRQALKIGKVDYFGRAALLASLLAGEDKDASVVIGSSQVRHLAAYVVTLGKEVEVWDAENGERGKIGDNWQLITSTSATPREPQTLTLDPEPASENSEEIETYLKDNLSQLRSRLGFITIFNRHASSVLKPYLESLTTQDLKDGHLEQLNRVYFISGYVVNLRYDGKEELLNFFLSTKIQEVTGPVEFSIVCNLQRHVGRIFSLWLCVAILRTRE</sequence>
<dbReference type="GO" id="GO:1905515">
    <property type="term" value="P:non-motile cilium assembly"/>
    <property type="evidence" value="ECO:0007669"/>
    <property type="project" value="TreeGrafter"/>
</dbReference>
<dbReference type="CDD" id="cd00030">
    <property type="entry name" value="C2"/>
    <property type="match status" value="1"/>
</dbReference>
<evidence type="ECO:0000313" key="3">
    <source>
        <dbReference type="EMBL" id="CAG5074912.1"/>
    </source>
</evidence>
<dbReference type="EMBL" id="CAJNRD030001116">
    <property type="protein sequence ID" value="CAG5074912.1"/>
    <property type="molecule type" value="Genomic_DNA"/>
</dbReference>
<protein>
    <recommendedName>
        <fullName evidence="2">C2 domain-containing protein</fullName>
    </recommendedName>
</protein>
<organism evidence="3 4">
    <name type="scientific">Cotesia congregata</name>
    <name type="common">Parasitoid wasp</name>
    <name type="synonym">Apanteles congregatus</name>
    <dbReference type="NCBI Taxonomy" id="51543"/>
    <lineage>
        <taxon>Eukaryota</taxon>
        <taxon>Metazoa</taxon>
        <taxon>Ecdysozoa</taxon>
        <taxon>Arthropoda</taxon>
        <taxon>Hexapoda</taxon>
        <taxon>Insecta</taxon>
        <taxon>Pterygota</taxon>
        <taxon>Neoptera</taxon>
        <taxon>Endopterygota</taxon>
        <taxon>Hymenoptera</taxon>
        <taxon>Apocrita</taxon>
        <taxon>Ichneumonoidea</taxon>
        <taxon>Braconidae</taxon>
        <taxon>Microgastrinae</taxon>
        <taxon>Cotesia</taxon>
    </lineage>
</organism>
<comment type="caution">
    <text evidence="3">The sequence shown here is derived from an EMBL/GenBank/DDBJ whole genome shotgun (WGS) entry which is preliminary data.</text>
</comment>
<dbReference type="SUPFAM" id="SSF49562">
    <property type="entry name" value="C2 domain (Calcium/lipid-binding domain, CaLB)"/>
    <property type="match status" value="1"/>
</dbReference>
<evidence type="ECO:0000259" key="2">
    <source>
        <dbReference type="PROSITE" id="PS50004"/>
    </source>
</evidence>
<proteinExistence type="predicted"/>
<dbReference type="InterPro" id="IPR052434">
    <property type="entry name" value="Tectonic-like_complex_comp"/>
</dbReference>
<dbReference type="GO" id="GO:1904491">
    <property type="term" value="P:protein localization to ciliary transition zone"/>
    <property type="evidence" value="ECO:0007669"/>
    <property type="project" value="TreeGrafter"/>
</dbReference>
<reference evidence="3" key="1">
    <citation type="submission" date="2021-04" db="EMBL/GenBank/DDBJ databases">
        <authorList>
            <person name="Chebbi M.A.C M."/>
        </authorList>
    </citation>
    <scope>NUCLEOTIDE SEQUENCE</scope>
</reference>
<dbReference type="Pfam" id="PF00168">
    <property type="entry name" value="C2"/>
    <property type="match status" value="1"/>
</dbReference>
<evidence type="ECO:0000313" key="4">
    <source>
        <dbReference type="Proteomes" id="UP000786811"/>
    </source>
</evidence>
<dbReference type="InterPro" id="IPR035892">
    <property type="entry name" value="C2_domain_sf"/>
</dbReference>
<dbReference type="InterPro" id="IPR000008">
    <property type="entry name" value="C2_dom"/>
</dbReference>
<dbReference type="PANTHER" id="PTHR20837">
    <property type="entry name" value="CENTROSOMAL PROTEIN-RELATED"/>
    <property type="match status" value="1"/>
</dbReference>
<dbReference type="Gene3D" id="2.60.40.150">
    <property type="entry name" value="C2 domain"/>
    <property type="match status" value="1"/>
</dbReference>
<keyword evidence="4" id="KW-1185">Reference proteome</keyword>
<dbReference type="PROSITE" id="PS50004">
    <property type="entry name" value="C2"/>
    <property type="match status" value="1"/>
</dbReference>
<dbReference type="Proteomes" id="UP000786811">
    <property type="component" value="Unassembled WGS sequence"/>
</dbReference>
<accession>A0A8J2EA00</accession>
<evidence type="ECO:0000256" key="1">
    <source>
        <dbReference type="SAM" id="MobiDB-lite"/>
    </source>
</evidence>
<dbReference type="GO" id="GO:0035869">
    <property type="term" value="C:ciliary transition zone"/>
    <property type="evidence" value="ECO:0007669"/>
    <property type="project" value="TreeGrafter"/>
</dbReference>
<dbReference type="OrthoDB" id="2162143at2759"/>
<dbReference type="AlphaFoldDB" id="A0A8J2EA00"/>
<dbReference type="Pfam" id="PF24656">
    <property type="entry name" value="CEPT76_peptidase"/>
    <property type="match status" value="1"/>
</dbReference>